<comment type="catalytic activity">
    <reaction evidence="13">
        <text>Hydrolysis of Ala-|-Gly bond in repressor LexA.</text>
        <dbReference type="EC" id="3.4.21.88"/>
    </reaction>
</comment>
<dbReference type="GO" id="GO:0045892">
    <property type="term" value="P:negative regulation of DNA-templated transcription"/>
    <property type="evidence" value="ECO:0007669"/>
    <property type="project" value="UniProtKB-UniRule"/>
</dbReference>
<organism evidence="17 18">
    <name type="scientific">Anaeromyxobacter diazotrophicus</name>
    <dbReference type="NCBI Taxonomy" id="2590199"/>
    <lineage>
        <taxon>Bacteria</taxon>
        <taxon>Pseudomonadati</taxon>
        <taxon>Myxococcota</taxon>
        <taxon>Myxococcia</taxon>
        <taxon>Myxococcales</taxon>
        <taxon>Cystobacterineae</taxon>
        <taxon>Anaeromyxobacteraceae</taxon>
        <taxon>Anaeromyxobacter</taxon>
    </lineage>
</organism>
<comment type="caution">
    <text evidence="17">The sequence shown here is derived from an EMBL/GenBank/DDBJ whole genome shotgun (WGS) entry which is preliminary data.</text>
</comment>
<dbReference type="HAMAP" id="MF_00015">
    <property type="entry name" value="LexA"/>
    <property type="match status" value="1"/>
</dbReference>
<dbReference type="GO" id="GO:0009432">
    <property type="term" value="P:SOS response"/>
    <property type="evidence" value="ECO:0007669"/>
    <property type="project" value="UniProtKB-UniRule"/>
</dbReference>
<dbReference type="PRINTS" id="PR00726">
    <property type="entry name" value="LEXASERPTASE"/>
</dbReference>
<evidence type="ECO:0000313" key="18">
    <source>
        <dbReference type="Proteomes" id="UP000503640"/>
    </source>
</evidence>
<comment type="subunit">
    <text evidence="2 13">Homodimer.</text>
</comment>
<keyword evidence="7 13" id="KW-0068">Autocatalytic cleavage</keyword>
<dbReference type="Pfam" id="PF01726">
    <property type="entry name" value="LexA_DNA_bind"/>
    <property type="match status" value="1"/>
</dbReference>
<keyword evidence="3 13" id="KW-0678">Repressor</keyword>
<dbReference type="InterPro" id="IPR006197">
    <property type="entry name" value="Peptidase_S24_LexA"/>
</dbReference>
<feature type="site" description="Cleavage; by autolysis" evidence="13">
    <location>
        <begin position="111"/>
        <end position="112"/>
    </location>
</feature>
<feature type="DNA-binding region" description="H-T-H motif" evidence="13">
    <location>
        <begin position="29"/>
        <end position="49"/>
    </location>
</feature>
<dbReference type="Gene3D" id="2.10.109.10">
    <property type="entry name" value="Umud Fragment, subunit A"/>
    <property type="match status" value="1"/>
</dbReference>
<reference evidence="18" key="1">
    <citation type="journal article" date="2020" name="Appl. Environ. Microbiol.">
        <title>Diazotrophic Anaeromyxobacter Isolates from Soils.</title>
        <authorList>
            <person name="Masuda Y."/>
            <person name="Yamanaka H."/>
            <person name="Xu Z.X."/>
            <person name="Shiratori Y."/>
            <person name="Aono T."/>
            <person name="Amachi S."/>
            <person name="Senoo K."/>
            <person name="Itoh H."/>
        </authorList>
    </citation>
    <scope>NUCLEOTIDE SEQUENCE [LARGE SCALE GENOMIC DNA]</scope>
    <source>
        <strain evidence="18">R267</strain>
    </source>
</reference>
<evidence type="ECO:0000256" key="7">
    <source>
        <dbReference type="ARBA" id="ARBA00022813"/>
    </source>
</evidence>
<feature type="domain" description="LexA repressor DNA-binding" evidence="16">
    <location>
        <begin position="3"/>
        <end position="66"/>
    </location>
</feature>
<dbReference type="Pfam" id="PF00717">
    <property type="entry name" value="Peptidase_S24"/>
    <property type="match status" value="1"/>
</dbReference>
<evidence type="ECO:0000256" key="12">
    <source>
        <dbReference type="ARBA" id="ARBA00023236"/>
    </source>
</evidence>
<keyword evidence="18" id="KW-1185">Reference proteome</keyword>
<name>A0A7I9VMV3_9BACT</name>
<dbReference type="FunFam" id="2.10.109.10:FF:000001">
    <property type="entry name" value="LexA repressor"/>
    <property type="match status" value="1"/>
</dbReference>
<dbReference type="CDD" id="cd06529">
    <property type="entry name" value="S24_LexA-like"/>
    <property type="match status" value="1"/>
</dbReference>
<comment type="similarity">
    <text evidence="1 13 14">Belongs to the peptidase S24 family.</text>
</comment>
<sequence>MATQLTDRQLEVLRFIATEIEDKGYPPTIREIGEALDIASTNGVNDHLKALEKKGFLQRDPVKSRALIPTSSAREALGGRREANVVSLAHRREAKAGGRLVEIPIIGRVAAGLPILAQEQVEDTVQVDSFFLGTSKKVYGLRVQGDSMIGDGILSGDYIFVKKQLQADDGDIVVALIDDEATVKRIYHEGDRVRFQPSNPRMAPIYVRREDFRSTMILGVVVGVYRKMQ</sequence>
<evidence type="ECO:0000256" key="1">
    <source>
        <dbReference type="ARBA" id="ARBA00007484"/>
    </source>
</evidence>
<evidence type="ECO:0000256" key="9">
    <source>
        <dbReference type="ARBA" id="ARBA00023125"/>
    </source>
</evidence>
<keyword evidence="9 13" id="KW-0238">DNA-binding</keyword>
<keyword evidence="11 13" id="KW-0234">DNA repair</keyword>
<dbReference type="SUPFAM" id="SSF46785">
    <property type="entry name" value="Winged helix' DNA-binding domain"/>
    <property type="match status" value="1"/>
</dbReference>
<evidence type="ECO:0000256" key="14">
    <source>
        <dbReference type="RuleBase" id="RU003991"/>
    </source>
</evidence>
<evidence type="ECO:0000256" key="4">
    <source>
        <dbReference type="ARBA" id="ARBA00022705"/>
    </source>
</evidence>
<evidence type="ECO:0000256" key="8">
    <source>
        <dbReference type="ARBA" id="ARBA00023015"/>
    </source>
</evidence>
<dbReference type="GO" id="GO:0003677">
    <property type="term" value="F:DNA binding"/>
    <property type="evidence" value="ECO:0007669"/>
    <property type="project" value="UniProtKB-UniRule"/>
</dbReference>
<dbReference type="InterPro" id="IPR039418">
    <property type="entry name" value="LexA-like"/>
</dbReference>
<dbReference type="InterPro" id="IPR015927">
    <property type="entry name" value="Peptidase_S24_S26A/B/C"/>
</dbReference>
<dbReference type="SUPFAM" id="SSF51306">
    <property type="entry name" value="LexA/Signal peptidase"/>
    <property type="match status" value="1"/>
</dbReference>
<dbReference type="GO" id="GO:0006260">
    <property type="term" value="P:DNA replication"/>
    <property type="evidence" value="ECO:0007669"/>
    <property type="project" value="UniProtKB-UniRule"/>
</dbReference>
<dbReference type="GO" id="GO:0006281">
    <property type="term" value="P:DNA repair"/>
    <property type="evidence" value="ECO:0007669"/>
    <property type="project" value="UniProtKB-UniRule"/>
</dbReference>
<evidence type="ECO:0000256" key="10">
    <source>
        <dbReference type="ARBA" id="ARBA00023163"/>
    </source>
</evidence>
<gene>
    <name evidence="13" type="primary">lexA</name>
    <name evidence="17" type="ORF">AMYX_22010</name>
</gene>
<comment type="function">
    <text evidence="13">Represses a number of genes involved in the response to DNA damage (SOS response), including recA and lexA. In the presence of single-stranded DNA, RecA interacts with LexA causing an autocatalytic cleavage which disrupts the DNA-binding part of LexA, leading to derepression of the SOS regulon and eventually DNA repair.</text>
</comment>
<evidence type="ECO:0000256" key="13">
    <source>
        <dbReference type="HAMAP-Rule" id="MF_00015"/>
    </source>
</evidence>
<dbReference type="InterPro" id="IPR006200">
    <property type="entry name" value="LexA"/>
</dbReference>
<feature type="domain" description="Peptidase S24/S26A/S26B/S26C" evidence="15">
    <location>
        <begin position="104"/>
        <end position="222"/>
    </location>
</feature>
<evidence type="ECO:0000256" key="3">
    <source>
        <dbReference type="ARBA" id="ARBA00022491"/>
    </source>
</evidence>
<feature type="active site" description="For autocatalytic cleavage activity" evidence="13">
    <location>
        <position position="147"/>
    </location>
</feature>
<dbReference type="EC" id="3.4.21.88" evidence="13"/>
<keyword evidence="4 13" id="KW-0235">DNA replication</keyword>
<dbReference type="FunFam" id="1.10.10.10:FF:000009">
    <property type="entry name" value="LexA repressor"/>
    <property type="match status" value="1"/>
</dbReference>
<accession>A0A7I9VMV3</accession>
<dbReference type="InterPro" id="IPR036390">
    <property type="entry name" value="WH_DNA-bd_sf"/>
</dbReference>
<dbReference type="PANTHER" id="PTHR33516">
    <property type="entry name" value="LEXA REPRESSOR"/>
    <property type="match status" value="1"/>
</dbReference>
<dbReference type="InterPro" id="IPR036286">
    <property type="entry name" value="LexA/Signal_pep-like_sf"/>
</dbReference>
<keyword evidence="12 13" id="KW-0742">SOS response</keyword>
<keyword evidence="5 13" id="KW-0227">DNA damage</keyword>
<proteinExistence type="inferred from homology"/>
<evidence type="ECO:0000256" key="11">
    <source>
        <dbReference type="ARBA" id="ARBA00023204"/>
    </source>
</evidence>
<keyword evidence="10 13" id="KW-0804">Transcription</keyword>
<evidence type="ECO:0000259" key="16">
    <source>
        <dbReference type="Pfam" id="PF01726"/>
    </source>
</evidence>
<dbReference type="InterPro" id="IPR050077">
    <property type="entry name" value="LexA_repressor"/>
</dbReference>
<dbReference type="EMBL" id="BJTG01000004">
    <property type="protein sequence ID" value="GEJ57460.1"/>
    <property type="molecule type" value="Genomic_DNA"/>
</dbReference>
<keyword evidence="8 13" id="KW-0805">Transcription regulation</keyword>
<evidence type="ECO:0000259" key="15">
    <source>
        <dbReference type="Pfam" id="PF00717"/>
    </source>
</evidence>
<dbReference type="Proteomes" id="UP000503640">
    <property type="component" value="Unassembled WGS sequence"/>
</dbReference>
<dbReference type="NCBIfam" id="TIGR00498">
    <property type="entry name" value="lexA"/>
    <property type="match status" value="1"/>
</dbReference>
<evidence type="ECO:0000256" key="5">
    <source>
        <dbReference type="ARBA" id="ARBA00022763"/>
    </source>
</evidence>
<evidence type="ECO:0000256" key="6">
    <source>
        <dbReference type="ARBA" id="ARBA00022801"/>
    </source>
</evidence>
<feature type="active site" description="For autocatalytic cleavage activity" evidence="13">
    <location>
        <position position="184"/>
    </location>
</feature>
<dbReference type="Gene3D" id="1.10.10.10">
    <property type="entry name" value="Winged helix-like DNA-binding domain superfamily/Winged helix DNA-binding domain"/>
    <property type="match status" value="1"/>
</dbReference>
<dbReference type="InterPro" id="IPR006199">
    <property type="entry name" value="LexA_DNA-bd_dom"/>
</dbReference>
<dbReference type="AlphaFoldDB" id="A0A7I9VMV3"/>
<dbReference type="GO" id="GO:0006508">
    <property type="term" value="P:proteolysis"/>
    <property type="evidence" value="ECO:0007669"/>
    <property type="project" value="InterPro"/>
</dbReference>
<dbReference type="GO" id="GO:0004252">
    <property type="term" value="F:serine-type endopeptidase activity"/>
    <property type="evidence" value="ECO:0007669"/>
    <property type="project" value="UniProtKB-UniRule"/>
</dbReference>
<dbReference type="PANTHER" id="PTHR33516:SF2">
    <property type="entry name" value="LEXA REPRESSOR-RELATED"/>
    <property type="match status" value="1"/>
</dbReference>
<protein>
    <recommendedName>
        <fullName evidence="13">LexA repressor</fullName>
        <ecNumber evidence="13">3.4.21.88</ecNumber>
    </recommendedName>
</protein>
<evidence type="ECO:0000256" key="2">
    <source>
        <dbReference type="ARBA" id="ARBA00011738"/>
    </source>
</evidence>
<keyword evidence="6 13" id="KW-0378">Hydrolase</keyword>
<dbReference type="RefSeq" id="WP_176064969.1">
    <property type="nucleotide sequence ID" value="NZ_BJTG01000004.1"/>
</dbReference>
<dbReference type="InterPro" id="IPR036388">
    <property type="entry name" value="WH-like_DNA-bd_sf"/>
</dbReference>
<evidence type="ECO:0000313" key="17">
    <source>
        <dbReference type="EMBL" id="GEJ57460.1"/>
    </source>
</evidence>